<name>A0A4S2GW76_9PROT</name>
<comment type="similarity">
    <text evidence="1">Belongs to the peptidase S49 family.</text>
</comment>
<feature type="domain" description="Peptidase S49" evidence="2">
    <location>
        <begin position="117"/>
        <end position="263"/>
    </location>
</feature>
<protein>
    <submittedName>
        <fullName evidence="3">S49 family peptidase</fullName>
    </submittedName>
</protein>
<evidence type="ECO:0000256" key="1">
    <source>
        <dbReference type="ARBA" id="ARBA00008683"/>
    </source>
</evidence>
<dbReference type="GO" id="GO:0008233">
    <property type="term" value="F:peptidase activity"/>
    <property type="evidence" value="ECO:0007669"/>
    <property type="project" value="InterPro"/>
</dbReference>
<reference evidence="3 4" key="1">
    <citation type="journal article" date="2017" name="Int. J. Syst. Evol. Microbiol.">
        <title>Marinicauda algicola sp. nov., isolated from a marine red alga Rhodosorus marinus.</title>
        <authorList>
            <person name="Jeong S.E."/>
            <person name="Jeon S.H."/>
            <person name="Chun B.H."/>
            <person name="Kim D.W."/>
            <person name="Jeon C.O."/>
        </authorList>
    </citation>
    <scope>NUCLEOTIDE SEQUENCE [LARGE SCALE GENOMIC DNA]</scope>
    <source>
        <strain evidence="3 4">JCM 31718</strain>
    </source>
</reference>
<dbReference type="RefSeq" id="WP_135997321.1">
    <property type="nucleotide sequence ID" value="NZ_CP071057.1"/>
</dbReference>
<dbReference type="Gene3D" id="6.20.330.10">
    <property type="match status" value="1"/>
</dbReference>
<dbReference type="PANTHER" id="PTHR42987">
    <property type="entry name" value="PEPTIDASE S49"/>
    <property type="match status" value="1"/>
</dbReference>
<dbReference type="InterPro" id="IPR029045">
    <property type="entry name" value="ClpP/crotonase-like_dom_sf"/>
</dbReference>
<evidence type="ECO:0000313" key="4">
    <source>
        <dbReference type="Proteomes" id="UP000308054"/>
    </source>
</evidence>
<dbReference type="SUPFAM" id="SSF52096">
    <property type="entry name" value="ClpP/crotonase"/>
    <property type="match status" value="1"/>
</dbReference>
<dbReference type="EMBL" id="SRXW01000006">
    <property type="protein sequence ID" value="TGY87347.1"/>
    <property type="molecule type" value="Genomic_DNA"/>
</dbReference>
<gene>
    <name evidence="3" type="ORF">E5163_14865</name>
</gene>
<dbReference type="AlphaFoldDB" id="A0A4S2GW76"/>
<dbReference type="Proteomes" id="UP000308054">
    <property type="component" value="Unassembled WGS sequence"/>
</dbReference>
<evidence type="ECO:0000259" key="2">
    <source>
        <dbReference type="Pfam" id="PF01343"/>
    </source>
</evidence>
<dbReference type="CDD" id="cd07022">
    <property type="entry name" value="S49_Sppa_36K_type"/>
    <property type="match status" value="1"/>
</dbReference>
<dbReference type="GO" id="GO:0006508">
    <property type="term" value="P:proteolysis"/>
    <property type="evidence" value="ECO:0007669"/>
    <property type="project" value="InterPro"/>
</dbReference>
<dbReference type="OrthoDB" id="266140at2"/>
<dbReference type="Gene3D" id="3.90.226.10">
    <property type="entry name" value="2-enoyl-CoA Hydratase, Chain A, domain 1"/>
    <property type="match status" value="1"/>
</dbReference>
<evidence type="ECO:0000313" key="3">
    <source>
        <dbReference type="EMBL" id="TGY87347.1"/>
    </source>
</evidence>
<dbReference type="InterPro" id="IPR002142">
    <property type="entry name" value="Peptidase_S49"/>
</dbReference>
<accession>A0A4S2GW76</accession>
<proteinExistence type="inferred from homology"/>
<comment type="caution">
    <text evidence="3">The sequence shown here is derived from an EMBL/GenBank/DDBJ whole genome shotgun (WGS) entry which is preliminary data.</text>
</comment>
<dbReference type="PANTHER" id="PTHR42987:SF4">
    <property type="entry name" value="PROTEASE SOHB-RELATED"/>
    <property type="match status" value="1"/>
</dbReference>
<keyword evidence="4" id="KW-1185">Reference proteome</keyword>
<sequence>MNRPTDHDRRAHVDLGPVDCLDRSRLARFCGDTRPAAQAGNAVTTAGVAVIPVTGVMTLHGIEIFGRTIGGTTARTRERIARALGDESVSQIVLNIDSPGGAVDGIPELAAFIREANEQKPVTAVANTLAASAAYWIATAAGELVVTPSGEVGSIGVYIHHENWAAFEEGLGVEHTFVHAGRNKTEANMFEPLSEEARAHLQARVDDVYAMFIADVMRGRGVTRSVASGEQFGEGRTYGAREAVRRGMADRVATLEETVARLTRPSGRPRRRASKFAFI</sequence>
<dbReference type="Pfam" id="PF01343">
    <property type="entry name" value="Peptidase_S49"/>
    <property type="match status" value="1"/>
</dbReference>
<organism evidence="3 4">
    <name type="scientific">Marinicauda algicola</name>
    <dbReference type="NCBI Taxonomy" id="2029849"/>
    <lineage>
        <taxon>Bacteria</taxon>
        <taxon>Pseudomonadati</taxon>
        <taxon>Pseudomonadota</taxon>
        <taxon>Alphaproteobacteria</taxon>
        <taxon>Maricaulales</taxon>
        <taxon>Maricaulaceae</taxon>
        <taxon>Marinicauda</taxon>
    </lineage>
</organism>
<dbReference type="InterPro" id="IPR033855">
    <property type="entry name" value="Protein_C"/>
</dbReference>